<dbReference type="Proteomes" id="UP000186817">
    <property type="component" value="Unassembled WGS sequence"/>
</dbReference>
<dbReference type="PANTHER" id="PTHR11384">
    <property type="entry name" value="ATP-BINDING CASSETTE, SUB-FAMILY D MEMBER"/>
    <property type="match status" value="1"/>
</dbReference>
<dbReference type="Gene3D" id="3.40.50.300">
    <property type="entry name" value="P-loop containing nucleotide triphosphate hydrolases"/>
    <property type="match status" value="1"/>
</dbReference>
<gene>
    <name evidence="7" type="primary">Abcd2</name>
    <name evidence="7" type="ORF">AK812_SmicGene26226</name>
</gene>
<accession>A0A1Q9DA19</accession>
<evidence type="ECO:0000256" key="2">
    <source>
        <dbReference type="ARBA" id="ARBA00022448"/>
    </source>
</evidence>
<reference evidence="7 8" key="1">
    <citation type="submission" date="2016-02" db="EMBL/GenBank/DDBJ databases">
        <title>Genome analysis of coral dinoflagellate symbionts highlights evolutionary adaptations to a symbiotic lifestyle.</title>
        <authorList>
            <person name="Aranda M."/>
            <person name="Li Y."/>
            <person name="Liew Y.J."/>
            <person name="Baumgarten S."/>
            <person name="Simakov O."/>
            <person name="Wilson M."/>
            <person name="Piel J."/>
            <person name="Ashoor H."/>
            <person name="Bougouffa S."/>
            <person name="Bajic V.B."/>
            <person name="Ryu T."/>
            <person name="Ravasi T."/>
            <person name="Bayer T."/>
            <person name="Micklem G."/>
            <person name="Kim H."/>
            <person name="Bhak J."/>
            <person name="Lajeunesse T.C."/>
            <person name="Voolstra C.R."/>
        </authorList>
    </citation>
    <scope>NUCLEOTIDE SEQUENCE [LARGE SCALE GENOMIC DNA]</scope>
    <source>
        <strain evidence="7 8">CCMP2467</strain>
    </source>
</reference>
<evidence type="ECO:0000313" key="7">
    <source>
        <dbReference type="EMBL" id="OLP92011.1"/>
    </source>
</evidence>
<feature type="domain" description="ABC transporter" evidence="6">
    <location>
        <begin position="30"/>
        <end position="248"/>
    </location>
</feature>
<dbReference type="Pfam" id="PF00005">
    <property type="entry name" value="ABC_tran"/>
    <property type="match status" value="1"/>
</dbReference>
<dbReference type="OrthoDB" id="415483at2759"/>
<evidence type="ECO:0000259" key="6">
    <source>
        <dbReference type="PROSITE" id="PS50893"/>
    </source>
</evidence>
<protein>
    <submittedName>
        <fullName evidence="7">ATP-binding cassette sub-family D member 2</fullName>
    </submittedName>
</protein>
<dbReference type="PROSITE" id="PS00211">
    <property type="entry name" value="ABC_TRANSPORTER_1"/>
    <property type="match status" value="1"/>
</dbReference>
<name>A0A1Q9DA19_SYMMI</name>
<organism evidence="7 8">
    <name type="scientific">Symbiodinium microadriaticum</name>
    <name type="common">Dinoflagellate</name>
    <name type="synonym">Zooxanthella microadriatica</name>
    <dbReference type="NCBI Taxonomy" id="2951"/>
    <lineage>
        <taxon>Eukaryota</taxon>
        <taxon>Sar</taxon>
        <taxon>Alveolata</taxon>
        <taxon>Dinophyceae</taxon>
        <taxon>Suessiales</taxon>
        <taxon>Symbiodiniaceae</taxon>
        <taxon>Symbiodinium</taxon>
    </lineage>
</organism>
<dbReference type="EMBL" id="LSRX01000638">
    <property type="protein sequence ID" value="OLP92011.1"/>
    <property type="molecule type" value="Genomic_DNA"/>
</dbReference>
<dbReference type="GO" id="GO:0005886">
    <property type="term" value="C:plasma membrane"/>
    <property type="evidence" value="ECO:0007669"/>
    <property type="project" value="TreeGrafter"/>
</dbReference>
<dbReference type="InterPro" id="IPR027417">
    <property type="entry name" value="P-loop_NTPase"/>
</dbReference>
<dbReference type="InterPro" id="IPR017871">
    <property type="entry name" value="ABC_transporter-like_CS"/>
</dbReference>
<dbReference type="AlphaFoldDB" id="A0A1Q9DA19"/>
<comment type="caution">
    <text evidence="7">The sequence shown here is derived from an EMBL/GenBank/DDBJ whole genome shotgun (WGS) entry which is preliminary data.</text>
</comment>
<dbReference type="InterPro" id="IPR003439">
    <property type="entry name" value="ABC_transporter-like_ATP-bd"/>
</dbReference>
<sequence>MEQEAISKHVQSKSGGVTFCEGDGRPSLALKALTIWKPEEAEVKGTSGGRRESKECLFEKLSLDFQVDGGYSLLSGTLLRAISGAWPFAEGEVWTPGRCSLLVFPAEVYVPAGQLRSAVCYPSAAGAEGFADEDVERALTTVGLGQFLEEPSLDAVEDWDMVLSSGQKARVSLARLLLNKPKVACLDEPVAHLQESARAPLLEQVFRELDPESVVLMVTHDLSPDIVKLFNRALHVDTEKTTLSQSFAG</sequence>
<dbReference type="GO" id="GO:0016887">
    <property type="term" value="F:ATP hydrolysis activity"/>
    <property type="evidence" value="ECO:0007669"/>
    <property type="project" value="InterPro"/>
</dbReference>
<dbReference type="PANTHER" id="PTHR11384:SF59">
    <property type="entry name" value="LYSOSOMAL COBALAMIN TRANSPORTER ABCD4"/>
    <property type="match status" value="1"/>
</dbReference>
<comment type="similarity">
    <text evidence="1">Belongs to the ABC transporter superfamily. ABCD family. Peroxisomal fatty acyl CoA transporter (TC 3.A.1.203) subfamily.</text>
</comment>
<keyword evidence="3" id="KW-0812">Transmembrane</keyword>
<evidence type="ECO:0000256" key="5">
    <source>
        <dbReference type="ARBA" id="ARBA00023136"/>
    </source>
</evidence>
<dbReference type="InterPro" id="IPR050835">
    <property type="entry name" value="ABC_transporter_sub-D"/>
</dbReference>
<dbReference type="SUPFAM" id="SSF52540">
    <property type="entry name" value="P-loop containing nucleoside triphosphate hydrolases"/>
    <property type="match status" value="1"/>
</dbReference>
<evidence type="ECO:0000313" key="8">
    <source>
        <dbReference type="Proteomes" id="UP000186817"/>
    </source>
</evidence>
<keyword evidence="4" id="KW-1133">Transmembrane helix</keyword>
<keyword evidence="2" id="KW-0813">Transport</keyword>
<keyword evidence="7" id="KW-0547">Nucleotide-binding</keyword>
<proteinExistence type="inferred from homology"/>
<dbReference type="GO" id="GO:0005524">
    <property type="term" value="F:ATP binding"/>
    <property type="evidence" value="ECO:0007669"/>
    <property type="project" value="UniProtKB-KW"/>
</dbReference>
<keyword evidence="8" id="KW-1185">Reference proteome</keyword>
<keyword evidence="5" id="KW-0472">Membrane</keyword>
<evidence type="ECO:0000256" key="1">
    <source>
        <dbReference type="ARBA" id="ARBA00008575"/>
    </source>
</evidence>
<evidence type="ECO:0000256" key="3">
    <source>
        <dbReference type="ARBA" id="ARBA00022692"/>
    </source>
</evidence>
<dbReference type="PROSITE" id="PS50893">
    <property type="entry name" value="ABC_TRANSPORTER_2"/>
    <property type="match status" value="1"/>
</dbReference>
<keyword evidence="7" id="KW-0067">ATP-binding</keyword>
<evidence type="ECO:0000256" key="4">
    <source>
        <dbReference type="ARBA" id="ARBA00022989"/>
    </source>
</evidence>